<dbReference type="EMBL" id="CAFBPA010000140">
    <property type="protein sequence ID" value="CAB5008935.1"/>
    <property type="molecule type" value="Genomic_DNA"/>
</dbReference>
<name>A0A6J7PWF9_9ZZZZ</name>
<reference evidence="1" key="1">
    <citation type="submission" date="2020-05" db="EMBL/GenBank/DDBJ databases">
        <authorList>
            <person name="Chiriac C."/>
            <person name="Salcher M."/>
            <person name="Ghai R."/>
            <person name="Kavagutti S V."/>
        </authorList>
    </citation>
    <scope>NUCLEOTIDE SEQUENCE</scope>
</reference>
<proteinExistence type="predicted"/>
<evidence type="ECO:0000313" key="1">
    <source>
        <dbReference type="EMBL" id="CAB5008935.1"/>
    </source>
</evidence>
<accession>A0A6J7PWF9</accession>
<sequence length="207" mass="21605">MFHAPPARVREIIPSVVVPAWAEHLPHALVITRSAQVPVWGAQRQAPVRQPQVLVQMAVYRVHLGRRPIRVGGQPAPGDQVDQVVAPGVPVDLFHGVLAVPVDRVDPVGLPVGQVLQVGQEEDPGVRGAPVVLAALVAPVVSPVGQGRAVAAPPRVRSDVRVGGPRGGANPSARSVKSSTICKHRHLAGCASRGVLARSSGYLGEQA</sequence>
<gene>
    <name evidence="1" type="ORF">UFOPK4043_00959</name>
</gene>
<organism evidence="1">
    <name type="scientific">freshwater metagenome</name>
    <dbReference type="NCBI Taxonomy" id="449393"/>
    <lineage>
        <taxon>unclassified sequences</taxon>
        <taxon>metagenomes</taxon>
        <taxon>ecological metagenomes</taxon>
    </lineage>
</organism>
<protein>
    <submittedName>
        <fullName evidence="1">Unannotated protein</fullName>
    </submittedName>
</protein>
<dbReference type="AlphaFoldDB" id="A0A6J7PWF9"/>